<proteinExistence type="predicted"/>
<evidence type="ECO:0000313" key="2">
    <source>
        <dbReference type="Proteomes" id="UP000315525"/>
    </source>
</evidence>
<reference evidence="1 2" key="1">
    <citation type="submission" date="2019-03" db="EMBL/GenBank/DDBJ databases">
        <title>Metabolic potential of uncultured bacteria and archaea associated with petroleum seepage in deep-sea sediments.</title>
        <authorList>
            <person name="Dong X."/>
            <person name="Hubert C."/>
        </authorList>
    </citation>
    <scope>NUCLEOTIDE SEQUENCE [LARGE SCALE GENOMIC DNA]</scope>
    <source>
        <strain evidence="1">E44_bin18</strain>
    </source>
</reference>
<accession>A0A523UVF3</accession>
<dbReference type="InterPro" id="IPR025255">
    <property type="entry name" value="DUF4202"/>
</dbReference>
<dbReference type="Pfam" id="PF13875">
    <property type="entry name" value="DUF4202"/>
    <property type="match status" value="1"/>
</dbReference>
<organism evidence="1 2">
    <name type="scientific">candidate division TA06 bacterium</name>
    <dbReference type="NCBI Taxonomy" id="2250710"/>
    <lineage>
        <taxon>Bacteria</taxon>
        <taxon>Bacteria division TA06</taxon>
    </lineage>
</organism>
<dbReference type="Proteomes" id="UP000315525">
    <property type="component" value="Unassembled WGS sequence"/>
</dbReference>
<comment type="caution">
    <text evidence="1">The sequence shown here is derived from an EMBL/GenBank/DDBJ whole genome shotgun (WGS) entry which is preliminary data.</text>
</comment>
<name>A0A523UVF3_UNCT6</name>
<dbReference type="AlphaFoldDB" id="A0A523UVF3"/>
<dbReference type="SUPFAM" id="SSF109604">
    <property type="entry name" value="HD-domain/PDEase-like"/>
    <property type="match status" value="1"/>
</dbReference>
<evidence type="ECO:0000313" key="1">
    <source>
        <dbReference type="EMBL" id="TET46508.1"/>
    </source>
</evidence>
<dbReference type="Gene3D" id="1.10.3210.10">
    <property type="entry name" value="Hypothetical protein af1432"/>
    <property type="match status" value="1"/>
</dbReference>
<gene>
    <name evidence="1" type="ORF">E3J62_03895</name>
</gene>
<protein>
    <submittedName>
        <fullName evidence="1">DUF4202 family protein</fullName>
    </submittedName>
</protein>
<dbReference type="EMBL" id="SOJN01000049">
    <property type="protein sequence ID" value="TET46508.1"/>
    <property type="molecule type" value="Genomic_DNA"/>
</dbReference>
<sequence length="197" mass="23030">MDSMDGIENHIVSIIGRSLLPEDPIHARNTLEWLLRLRPDADKALRIAALGHDIERAIEERKVRRKNYGSYEEFKDAHALNSARILAEIMREHDMGRELIDDVFYLVRHHEEGGEERTNVLCHADSISFFNVNLPYYFSRNSLEETRDRCLWGLRRLSGSLREIVVSFRYKNKELQPLLMTWISDFSRVLTPEVPAP</sequence>